<feature type="region of interest" description="Disordered" evidence="11">
    <location>
        <begin position="492"/>
        <end position="540"/>
    </location>
</feature>
<dbReference type="SUPFAM" id="SSF57667">
    <property type="entry name" value="beta-beta-alpha zinc fingers"/>
    <property type="match status" value="2"/>
</dbReference>
<feature type="domain" description="C2H2-type" evidence="12">
    <location>
        <begin position="129"/>
        <end position="156"/>
    </location>
</feature>
<reference evidence="14 15" key="3">
    <citation type="journal article" date="2017" name="G3 (Bethesda)">
        <title>Comparative analysis highlights variable genome content of wheat rusts and divergence of the mating loci.</title>
        <authorList>
            <person name="Cuomo C.A."/>
            <person name="Bakkeren G."/>
            <person name="Khalil H.B."/>
            <person name="Panwar V."/>
            <person name="Joly D."/>
            <person name="Linning R."/>
            <person name="Sakthikumar S."/>
            <person name="Song X."/>
            <person name="Adiconis X."/>
            <person name="Fan L."/>
            <person name="Goldberg J.M."/>
            <person name="Levin J.Z."/>
            <person name="Young S."/>
            <person name="Zeng Q."/>
            <person name="Anikster Y."/>
            <person name="Bruce M."/>
            <person name="Wang M."/>
            <person name="Yin C."/>
            <person name="McCallum B."/>
            <person name="Szabo L.J."/>
            <person name="Hulbert S."/>
            <person name="Chen X."/>
            <person name="Fellers J.P."/>
        </authorList>
    </citation>
    <scope>NUCLEOTIDE SEQUENCE</scope>
    <source>
        <strain evidence="14">isolate 1-1 / race 1 (BBBD)</strain>
        <strain evidence="15">Isolate 1-1 / race 1 (BBBD)</strain>
    </source>
</reference>
<keyword evidence="6" id="KW-0805">Transcription regulation</keyword>
<feature type="compositionally biased region" description="Basic and acidic residues" evidence="11">
    <location>
        <begin position="7"/>
        <end position="17"/>
    </location>
</feature>
<evidence type="ECO:0000256" key="10">
    <source>
        <dbReference type="PROSITE-ProRule" id="PRU00042"/>
    </source>
</evidence>
<protein>
    <recommendedName>
        <fullName evidence="12">C2H2-type domain-containing protein</fullName>
    </recommendedName>
</protein>
<evidence type="ECO:0000259" key="12">
    <source>
        <dbReference type="PROSITE" id="PS50157"/>
    </source>
</evidence>
<reference evidence="14" key="4">
    <citation type="submission" date="2025-05" db="UniProtKB">
        <authorList>
            <consortium name="EnsemblFungi"/>
        </authorList>
    </citation>
    <scope>IDENTIFICATION</scope>
    <source>
        <strain evidence="14">isolate 1-1 / race 1 (BBBD)</strain>
    </source>
</reference>
<dbReference type="SMART" id="SM00355">
    <property type="entry name" value="ZnF_C2H2"/>
    <property type="match status" value="10"/>
</dbReference>
<dbReference type="Pfam" id="PF00096">
    <property type="entry name" value="zf-C2H2"/>
    <property type="match status" value="2"/>
</dbReference>
<evidence type="ECO:0000256" key="7">
    <source>
        <dbReference type="ARBA" id="ARBA00023125"/>
    </source>
</evidence>
<reference evidence="13" key="2">
    <citation type="submission" date="2016-05" db="EMBL/GenBank/DDBJ databases">
        <title>Comparative analysis highlights variable genome content of wheat rusts and divergence of the mating loci.</title>
        <authorList>
            <person name="Cuomo C.A."/>
            <person name="Bakkeren G."/>
            <person name="Szabo L."/>
            <person name="Khalil H."/>
            <person name="Joly D."/>
            <person name="Goldberg J."/>
            <person name="Young S."/>
            <person name="Zeng Q."/>
            <person name="Fellers J."/>
        </authorList>
    </citation>
    <scope>NUCLEOTIDE SEQUENCE [LARGE SCALE GENOMIC DNA]</scope>
    <source>
        <strain evidence="13">1-1 BBBD Race 1</strain>
    </source>
</reference>
<accession>A0A180GJX0</accession>
<dbReference type="PROSITE" id="PS50157">
    <property type="entry name" value="ZINC_FINGER_C2H2_2"/>
    <property type="match status" value="5"/>
</dbReference>
<evidence type="ECO:0000313" key="14">
    <source>
        <dbReference type="EnsemblFungi" id="PTTG_02535-t43_1-p1"/>
    </source>
</evidence>
<feature type="region of interest" description="Disordered" evidence="11">
    <location>
        <begin position="410"/>
        <end position="438"/>
    </location>
</feature>
<feature type="compositionally biased region" description="Basic and acidic residues" evidence="11">
    <location>
        <begin position="522"/>
        <end position="540"/>
    </location>
</feature>
<reference evidence="13" key="1">
    <citation type="submission" date="2009-11" db="EMBL/GenBank/DDBJ databases">
        <authorList>
            <consortium name="The Broad Institute Genome Sequencing Platform"/>
            <person name="Ward D."/>
            <person name="Feldgarden M."/>
            <person name="Earl A."/>
            <person name="Young S.K."/>
            <person name="Zeng Q."/>
            <person name="Koehrsen M."/>
            <person name="Alvarado L."/>
            <person name="Berlin A."/>
            <person name="Bochicchio J."/>
            <person name="Borenstein D."/>
            <person name="Chapman S.B."/>
            <person name="Chen Z."/>
            <person name="Engels R."/>
            <person name="Freedman E."/>
            <person name="Gellesch M."/>
            <person name="Goldberg J."/>
            <person name="Griggs A."/>
            <person name="Gujja S."/>
            <person name="Heilman E."/>
            <person name="Heiman D."/>
            <person name="Hepburn T."/>
            <person name="Howarth C."/>
            <person name="Jen D."/>
            <person name="Larson L."/>
            <person name="Lewis B."/>
            <person name="Mehta T."/>
            <person name="Park D."/>
            <person name="Pearson M."/>
            <person name="Roberts A."/>
            <person name="Saif S."/>
            <person name="Shea T."/>
            <person name="Shenoy N."/>
            <person name="Sisk P."/>
            <person name="Stolte C."/>
            <person name="Sykes S."/>
            <person name="Thomson T."/>
            <person name="Walk T."/>
            <person name="White J."/>
            <person name="Yandava C."/>
            <person name="Izard J."/>
            <person name="Baranova O.V."/>
            <person name="Blanton J.M."/>
            <person name="Tanner A.C."/>
            <person name="Dewhirst F.E."/>
            <person name="Haas B."/>
            <person name="Nusbaum C."/>
            <person name="Birren B."/>
        </authorList>
    </citation>
    <scope>NUCLEOTIDE SEQUENCE [LARGE SCALE GENOMIC DNA]</scope>
    <source>
        <strain evidence="13">1-1 BBBD Race 1</strain>
    </source>
</reference>
<evidence type="ECO:0000256" key="3">
    <source>
        <dbReference type="ARBA" id="ARBA00022737"/>
    </source>
</evidence>
<keyword evidence="9" id="KW-0539">Nucleus</keyword>
<dbReference type="PANTHER" id="PTHR46179:SF13">
    <property type="entry name" value="C2H2-TYPE DOMAIN-CONTAINING PROTEIN"/>
    <property type="match status" value="1"/>
</dbReference>
<dbReference type="GO" id="GO:0008270">
    <property type="term" value="F:zinc ion binding"/>
    <property type="evidence" value="ECO:0007669"/>
    <property type="project" value="UniProtKB-KW"/>
</dbReference>
<dbReference type="VEuPathDB" id="FungiDB:PTTG_02535"/>
<dbReference type="InterPro" id="IPR036236">
    <property type="entry name" value="Znf_C2H2_sf"/>
</dbReference>
<evidence type="ECO:0000313" key="13">
    <source>
        <dbReference type="EMBL" id="OAV92748.1"/>
    </source>
</evidence>
<comment type="subcellular location">
    <subcellularLocation>
        <location evidence="1">Nucleus</location>
    </subcellularLocation>
</comment>
<evidence type="ECO:0000256" key="1">
    <source>
        <dbReference type="ARBA" id="ARBA00004123"/>
    </source>
</evidence>
<dbReference type="PROSITE" id="PS00028">
    <property type="entry name" value="ZINC_FINGER_C2H2_1"/>
    <property type="match status" value="4"/>
</dbReference>
<evidence type="ECO:0000256" key="9">
    <source>
        <dbReference type="ARBA" id="ARBA00023242"/>
    </source>
</evidence>
<evidence type="ECO:0000256" key="5">
    <source>
        <dbReference type="ARBA" id="ARBA00022833"/>
    </source>
</evidence>
<feature type="domain" description="C2H2-type" evidence="12">
    <location>
        <begin position="360"/>
        <end position="391"/>
    </location>
</feature>
<dbReference type="OrthoDB" id="427030at2759"/>
<keyword evidence="15" id="KW-1185">Reference proteome</keyword>
<evidence type="ECO:0000256" key="6">
    <source>
        <dbReference type="ARBA" id="ARBA00023015"/>
    </source>
</evidence>
<dbReference type="PANTHER" id="PTHR46179">
    <property type="entry name" value="ZINC FINGER PROTEIN"/>
    <property type="match status" value="1"/>
</dbReference>
<keyword evidence="4 10" id="KW-0863">Zinc-finger</keyword>
<dbReference type="STRING" id="630390.A0A180GJX0"/>
<sequence length="577" mass="65220">MFEEIIADSRRTSALERKAKRKQREEEDEEEEEEEEESDSASTPETGSYSPTTSTTDSEPSSPPSQPPQLIIVNGKLIAPQSQQTHTPAHKEARQKRKYLCHWAGCQKSYTKPVRLEEHLRSHTNERPFSCPTCPAAYRRETHLTAHMRMHLPESSRPLLCGWQEGTIPSTSASAATQEGCPRRFWTQQQLKIHRENVHEGKKGQAKLQCDQCPKEFLKHNALRAHLVEAHCPPGTKSYMCPHPNCGFSFANPSRLRKHERTHDPFRYTCAHQDCLDNPRVSIQERSFSSWTDLQRHTRDCHPFKCTEPDCSRSKKPFKSLRSLKQHLLLCHPAPQQHQAGEPDGPIEPGVFATRNTGAFVCTQYPPCERAYKSARALQRHVNLIHLIDRHTSCPVADCSFSSAFPSGLAKHIKSKHPPDDQPAAPPPKKRTKPTRVQKLSQIDVLTGIGYSHPILPFSSSTTDPPQTQPAFRKFACPFLTLSLAQPDPRFHAAEHNGSAAGPEEGQEEQPGSAPQASTSPTDKRAHLSTDPEMGREEDTEKCLFRFNRLYDIQRHLKSHHSMPVDRETLKDFYGVA</sequence>
<evidence type="ECO:0000256" key="4">
    <source>
        <dbReference type="ARBA" id="ARBA00022771"/>
    </source>
</evidence>
<feature type="compositionally biased region" description="Low complexity" evidence="11">
    <location>
        <begin position="40"/>
        <end position="60"/>
    </location>
</feature>
<dbReference type="EMBL" id="ADAS02000060">
    <property type="protein sequence ID" value="OAV92748.1"/>
    <property type="molecule type" value="Genomic_DNA"/>
</dbReference>
<keyword evidence="5" id="KW-0862">Zinc</keyword>
<keyword evidence="7" id="KW-0238">DNA-binding</keyword>
<dbReference type="Proteomes" id="UP000005240">
    <property type="component" value="Unassembled WGS sequence"/>
</dbReference>
<dbReference type="GO" id="GO:0003677">
    <property type="term" value="F:DNA binding"/>
    <property type="evidence" value="ECO:0007669"/>
    <property type="project" value="UniProtKB-KW"/>
</dbReference>
<gene>
    <name evidence="13" type="ORF">PTTG_02535</name>
</gene>
<feature type="domain" description="C2H2-type" evidence="12">
    <location>
        <begin position="99"/>
        <end position="128"/>
    </location>
</feature>
<dbReference type="InterPro" id="IPR051061">
    <property type="entry name" value="Zinc_finger_trans_reg"/>
</dbReference>
<feature type="region of interest" description="Disordered" evidence="11">
    <location>
        <begin position="1"/>
        <end position="70"/>
    </location>
</feature>
<dbReference type="EnsemblFungi" id="PTTG_02535-t43_1">
    <property type="protein sequence ID" value="PTTG_02535-t43_1-p1"/>
    <property type="gene ID" value="PTTG_02535"/>
</dbReference>
<name>A0A180GJX0_PUCT1</name>
<organism evidence="13">
    <name type="scientific">Puccinia triticina (isolate 1-1 / race 1 (BBBD))</name>
    <name type="common">Brown leaf rust fungus</name>
    <dbReference type="NCBI Taxonomy" id="630390"/>
    <lineage>
        <taxon>Eukaryota</taxon>
        <taxon>Fungi</taxon>
        <taxon>Dikarya</taxon>
        <taxon>Basidiomycota</taxon>
        <taxon>Pucciniomycotina</taxon>
        <taxon>Pucciniomycetes</taxon>
        <taxon>Pucciniales</taxon>
        <taxon>Pucciniaceae</taxon>
        <taxon>Puccinia</taxon>
    </lineage>
</organism>
<evidence type="ECO:0000256" key="11">
    <source>
        <dbReference type="SAM" id="MobiDB-lite"/>
    </source>
</evidence>
<feature type="compositionally biased region" description="Acidic residues" evidence="11">
    <location>
        <begin position="26"/>
        <end position="39"/>
    </location>
</feature>
<keyword evidence="8" id="KW-0804">Transcription</keyword>
<feature type="domain" description="C2H2-type" evidence="12">
    <location>
        <begin position="239"/>
        <end position="268"/>
    </location>
</feature>
<evidence type="ECO:0000256" key="8">
    <source>
        <dbReference type="ARBA" id="ARBA00023163"/>
    </source>
</evidence>
<dbReference type="FunFam" id="3.30.160.60:FF:000322">
    <property type="entry name" value="GDNF-inducible zinc finger protein 1"/>
    <property type="match status" value="1"/>
</dbReference>
<dbReference type="GO" id="GO:0005634">
    <property type="term" value="C:nucleus"/>
    <property type="evidence" value="ECO:0007669"/>
    <property type="project" value="UniProtKB-SubCell"/>
</dbReference>
<keyword evidence="3" id="KW-0677">Repeat</keyword>
<feature type="domain" description="C2H2-type" evidence="12">
    <location>
        <begin position="208"/>
        <end position="231"/>
    </location>
</feature>
<dbReference type="Gene3D" id="3.30.160.60">
    <property type="entry name" value="Classic Zinc Finger"/>
    <property type="match status" value="5"/>
</dbReference>
<dbReference type="AlphaFoldDB" id="A0A180GJX0"/>
<evidence type="ECO:0000313" key="15">
    <source>
        <dbReference type="Proteomes" id="UP000005240"/>
    </source>
</evidence>
<dbReference type="InterPro" id="IPR013087">
    <property type="entry name" value="Znf_C2H2_type"/>
</dbReference>
<proteinExistence type="predicted"/>
<dbReference type="GO" id="GO:0006357">
    <property type="term" value="P:regulation of transcription by RNA polymerase II"/>
    <property type="evidence" value="ECO:0007669"/>
    <property type="project" value="TreeGrafter"/>
</dbReference>
<keyword evidence="2" id="KW-0479">Metal-binding</keyword>
<feature type="compositionally biased region" description="Low complexity" evidence="11">
    <location>
        <begin position="498"/>
        <end position="516"/>
    </location>
</feature>
<evidence type="ECO:0000256" key="2">
    <source>
        <dbReference type="ARBA" id="ARBA00022723"/>
    </source>
</evidence>